<dbReference type="EMBL" id="NIPO01000001">
    <property type="protein sequence ID" value="PJR04185.1"/>
    <property type="molecule type" value="Genomic_DNA"/>
</dbReference>
<organism evidence="10 11">
    <name type="scientific">Avrilella dinanensis</name>
    <dbReference type="NCBI Taxonomy" id="2008672"/>
    <lineage>
        <taxon>Bacteria</taxon>
        <taxon>Pseudomonadati</taxon>
        <taxon>Bacteroidota</taxon>
        <taxon>Flavobacteriia</taxon>
        <taxon>Flavobacteriales</taxon>
        <taxon>Flavobacteriaceae</taxon>
        <taxon>Avrilella</taxon>
    </lineage>
</organism>
<name>A0A2M9R605_9FLAO</name>
<evidence type="ECO:0000256" key="8">
    <source>
        <dbReference type="HAMAP-Rule" id="MF_01161"/>
    </source>
</evidence>
<keyword evidence="2 8" id="KW-0963">Cytoplasm</keyword>
<dbReference type="SUPFAM" id="SSF52402">
    <property type="entry name" value="Adenine nucleotide alpha hydrolases-like"/>
    <property type="match status" value="1"/>
</dbReference>
<dbReference type="GO" id="GO:0006400">
    <property type="term" value="P:tRNA modification"/>
    <property type="evidence" value="ECO:0007669"/>
    <property type="project" value="UniProtKB-UniRule"/>
</dbReference>
<feature type="binding site" evidence="8">
    <location>
        <begin position="22"/>
        <end position="27"/>
    </location>
    <ligand>
        <name>ATP</name>
        <dbReference type="ChEBI" id="CHEBI:30616"/>
    </ligand>
</feature>
<dbReference type="InterPro" id="IPR012796">
    <property type="entry name" value="Lysidine-tRNA-synth_C"/>
</dbReference>
<evidence type="ECO:0000256" key="3">
    <source>
        <dbReference type="ARBA" id="ARBA00022598"/>
    </source>
</evidence>
<keyword evidence="11" id="KW-1185">Reference proteome</keyword>
<dbReference type="CDD" id="cd01992">
    <property type="entry name" value="TilS_N"/>
    <property type="match status" value="1"/>
</dbReference>
<gene>
    <name evidence="8 10" type="primary">tilS</name>
    <name evidence="10" type="ORF">CDL10_06340</name>
</gene>
<evidence type="ECO:0000256" key="4">
    <source>
        <dbReference type="ARBA" id="ARBA00022694"/>
    </source>
</evidence>
<dbReference type="Proteomes" id="UP000231960">
    <property type="component" value="Unassembled WGS sequence"/>
</dbReference>
<comment type="caution">
    <text evidence="10">The sequence shown here is derived from an EMBL/GenBank/DDBJ whole genome shotgun (WGS) entry which is preliminary data.</text>
</comment>
<dbReference type="SUPFAM" id="SSF56037">
    <property type="entry name" value="PheT/TilS domain"/>
    <property type="match status" value="1"/>
</dbReference>
<keyword evidence="3 8" id="KW-0436">Ligase</keyword>
<dbReference type="InterPro" id="IPR014729">
    <property type="entry name" value="Rossmann-like_a/b/a_fold"/>
</dbReference>
<comment type="function">
    <text evidence="8">Ligates lysine onto the cytidine present at position 34 of the AUA codon-specific tRNA(Ile) that contains the anticodon CAU, in an ATP-dependent manner. Cytidine is converted to lysidine, thus changing the amino acid specificity of the tRNA from methionine to isoleucine.</text>
</comment>
<dbReference type="SMART" id="SM00977">
    <property type="entry name" value="TilS_C"/>
    <property type="match status" value="1"/>
</dbReference>
<reference evidence="10 11" key="1">
    <citation type="submission" date="2017-06" db="EMBL/GenBank/DDBJ databases">
        <title>Description of Avrilella dinanensis gen. nov. sp. nov.</title>
        <authorList>
            <person name="Leyer C."/>
            <person name="Sassi M."/>
            <person name="Minet J."/>
            <person name="Kayal S."/>
            <person name="Cattoir V."/>
        </authorList>
    </citation>
    <scope>NUCLEOTIDE SEQUENCE [LARGE SCALE GENOMIC DNA]</scope>
    <source>
        <strain evidence="10 11">UR159</strain>
    </source>
</reference>
<evidence type="ECO:0000256" key="7">
    <source>
        <dbReference type="ARBA" id="ARBA00048539"/>
    </source>
</evidence>
<evidence type="ECO:0000256" key="1">
    <source>
        <dbReference type="ARBA" id="ARBA00004496"/>
    </source>
</evidence>
<dbReference type="HAMAP" id="MF_01161">
    <property type="entry name" value="tRNA_Ile_lys_synt"/>
    <property type="match status" value="1"/>
</dbReference>
<keyword evidence="6 8" id="KW-0067">ATP-binding</keyword>
<evidence type="ECO:0000256" key="5">
    <source>
        <dbReference type="ARBA" id="ARBA00022741"/>
    </source>
</evidence>
<dbReference type="NCBIfam" id="TIGR02433">
    <property type="entry name" value="lysidine_TilS_C"/>
    <property type="match status" value="1"/>
</dbReference>
<dbReference type="RefSeq" id="WP_100677748.1">
    <property type="nucleotide sequence ID" value="NZ_NIPO01000001.1"/>
</dbReference>
<comment type="similarity">
    <text evidence="8">Belongs to the tRNA(Ile)-lysidine synthase family.</text>
</comment>
<comment type="domain">
    <text evidence="8">The N-terminal region contains the highly conserved SGGXDS motif, predicted to be a P-loop motif involved in ATP binding.</text>
</comment>
<evidence type="ECO:0000259" key="9">
    <source>
        <dbReference type="SMART" id="SM00977"/>
    </source>
</evidence>
<evidence type="ECO:0000256" key="2">
    <source>
        <dbReference type="ARBA" id="ARBA00022490"/>
    </source>
</evidence>
<comment type="subcellular location">
    <subcellularLocation>
        <location evidence="1 8">Cytoplasm</location>
    </subcellularLocation>
</comment>
<dbReference type="InterPro" id="IPR011063">
    <property type="entry name" value="TilS/TtcA_N"/>
</dbReference>
<dbReference type="GO" id="GO:0032267">
    <property type="term" value="F:tRNA(Ile)-lysidine synthase activity"/>
    <property type="evidence" value="ECO:0007669"/>
    <property type="project" value="UniProtKB-EC"/>
</dbReference>
<keyword evidence="5 8" id="KW-0547">Nucleotide-binding</keyword>
<evidence type="ECO:0000313" key="11">
    <source>
        <dbReference type="Proteomes" id="UP000231960"/>
    </source>
</evidence>
<dbReference type="Pfam" id="PF01171">
    <property type="entry name" value="ATP_bind_3"/>
    <property type="match status" value="1"/>
</dbReference>
<dbReference type="EC" id="6.3.4.19" evidence="8"/>
<dbReference type="GO" id="GO:0005524">
    <property type="term" value="F:ATP binding"/>
    <property type="evidence" value="ECO:0007669"/>
    <property type="project" value="UniProtKB-UniRule"/>
</dbReference>
<comment type="catalytic activity">
    <reaction evidence="7 8">
        <text>cytidine(34) in tRNA(Ile2) + L-lysine + ATP = lysidine(34) in tRNA(Ile2) + AMP + diphosphate + H(+)</text>
        <dbReference type="Rhea" id="RHEA:43744"/>
        <dbReference type="Rhea" id="RHEA-COMP:10625"/>
        <dbReference type="Rhea" id="RHEA-COMP:10670"/>
        <dbReference type="ChEBI" id="CHEBI:15378"/>
        <dbReference type="ChEBI" id="CHEBI:30616"/>
        <dbReference type="ChEBI" id="CHEBI:32551"/>
        <dbReference type="ChEBI" id="CHEBI:33019"/>
        <dbReference type="ChEBI" id="CHEBI:82748"/>
        <dbReference type="ChEBI" id="CHEBI:83665"/>
        <dbReference type="ChEBI" id="CHEBI:456215"/>
        <dbReference type="EC" id="6.3.4.19"/>
    </reaction>
</comment>
<dbReference type="PANTHER" id="PTHR43033">
    <property type="entry name" value="TRNA(ILE)-LYSIDINE SYNTHASE-RELATED"/>
    <property type="match status" value="1"/>
</dbReference>
<proteinExistence type="inferred from homology"/>
<dbReference type="InterPro" id="IPR012094">
    <property type="entry name" value="tRNA_Ile_lys_synt"/>
</dbReference>
<feature type="domain" description="Lysidine-tRNA(Ile) synthetase C-terminal" evidence="9">
    <location>
        <begin position="357"/>
        <end position="430"/>
    </location>
</feature>
<evidence type="ECO:0000313" key="10">
    <source>
        <dbReference type="EMBL" id="PJR04185.1"/>
    </source>
</evidence>
<dbReference type="AlphaFoldDB" id="A0A2M9R605"/>
<sequence length="434" mass="51027">MELHIAENYRHLKDCPVLVAVSGGVDSVVLAYILQKLDFNIAVAHVNFKLRGKESDEDQKFVENFARENNLPLHLTHFDTENYARQNNLSIQLAARKLRYDWFDELKKQYGYSCLATAHHLNDDTETFLINFVRGTGLSGLLGIKENNGIIRPLLPFTKQEILQYAEENQLNWREDKSNSSDKYARNRIRHHVVPVLETINPQFLQTFLQTKANLNQVNDILEEAIAGFENKCVSYLSDDEVYIDISKLKSYKNPQAFLYQFLKKYNFTAWEDINQLMDSESGKQVFSPTHILLKDRERLVLKTINFQNNKDYYKINKDEKKVFEPISLTLGIFEEKNPVTDKNQIVVDEDLLDFPLCIRKWKAGDYFYPFGMKGKKKLSKYFKDEKFSLFEKEETWILTDNKDRVIWIIGHRMDDRFKTTAKTQKQLNIKYII</sequence>
<evidence type="ECO:0000256" key="6">
    <source>
        <dbReference type="ARBA" id="ARBA00022840"/>
    </source>
</evidence>
<dbReference type="PANTHER" id="PTHR43033:SF1">
    <property type="entry name" value="TRNA(ILE)-LYSIDINE SYNTHASE-RELATED"/>
    <property type="match status" value="1"/>
</dbReference>
<protein>
    <recommendedName>
        <fullName evidence="8">tRNA(Ile)-lysidine synthase</fullName>
        <ecNumber evidence="8">6.3.4.19</ecNumber>
    </recommendedName>
    <alternativeName>
        <fullName evidence="8">tRNA(Ile)-2-lysyl-cytidine synthase</fullName>
    </alternativeName>
    <alternativeName>
        <fullName evidence="8">tRNA(Ile)-lysidine synthetase</fullName>
    </alternativeName>
</protein>
<keyword evidence="4 8" id="KW-0819">tRNA processing</keyword>
<dbReference type="Gene3D" id="3.40.50.620">
    <property type="entry name" value="HUPs"/>
    <property type="match status" value="1"/>
</dbReference>
<dbReference type="GO" id="GO:0005737">
    <property type="term" value="C:cytoplasm"/>
    <property type="evidence" value="ECO:0007669"/>
    <property type="project" value="UniProtKB-SubCell"/>
</dbReference>
<accession>A0A2M9R605</accession>
<dbReference type="NCBIfam" id="TIGR02432">
    <property type="entry name" value="lysidine_TilS_N"/>
    <property type="match status" value="1"/>
</dbReference>
<dbReference type="OrthoDB" id="9807403at2"/>
<dbReference type="Pfam" id="PF11734">
    <property type="entry name" value="TilS_C"/>
    <property type="match status" value="1"/>
</dbReference>
<dbReference type="InterPro" id="IPR012795">
    <property type="entry name" value="tRNA_Ile_lys_synt_N"/>
</dbReference>